<organism evidence="3 4">
    <name type="scientific">Aquilegia coerulea</name>
    <name type="common">Rocky mountain columbine</name>
    <dbReference type="NCBI Taxonomy" id="218851"/>
    <lineage>
        <taxon>Eukaryota</taxon>
        <taxon>Viridiplantae</taxon>
        <taxon>Streptophyta</taxon>
        <taxon>Embryophyta</taxon>
        <taxon>Tracheophyta</taxon>
        <taxon>Spermatophyta</taxon>
        <taxon>Magnoliopsida</taxon>
        <taxon>Ranunculales</taxon>
        <taxon>Ranunculaceae</taxon>
        <taxon>Thalictroideae</taxon>
        <taxon>Aquilegia</taxon>
    </lineage>
</organism>
<dbReference type="STRING" id="218851.A0A2G5DQQ6"/>
<evidence type="ECO:0000256" key="1">
    <source>
        <dbReference type="SAM" id="MobiDB-lite"/>
    </source>
</evidence>
<evidence type="ECO:0000313" key="4">
    <source>
        <dbReference type="Proteomes" id="UP000230069"/>
    </source>
</evidence>
<evidence type="ECO:0000313" key="3">
    <source>
        <dbReference type="EMBL" id="PIA45855.1"/>
    </source>
</evidence>
<dbReference type="Proteomes" id="UP000230069">
    <property type="component" value="Unassembled WGS sequence"/>
</dbReference>
<proteinExistence type="predicted"/>
<name>A0A2G5DQQ6_AQUCA</name>
<dbReference type="EMBL" id="KZ305033">
    <property type="protein sequence ID" value="PIA45855.1"/>
    <property type="molecule type" value="Genomic_DNA"/>
</dbReference>
<feature type="compositionally biased region" description="Acidic residues" evidence="1">
    <location>
        <begin position="7"/>
        <end position="34"/>
    </location>
</feature>
<gene>
    <name evidence="3" type="ORF">AQUCO_01600238v1</name>
</gene>
<feature type="domain" description="KIB1-4 beta-propeller" evidence="2">
    <location>
        <begin position="41"/>
        <end position="260"/>
    </location>
</feature>
<dbReference type="PANTHER" id="PTHR44259:SF107">
    <property type="entry name" value="F-BOX PROTEIN SKIP23-LIKE"/>
    <property type="match status" value="1"/>
</dbReference>
<sequence length="260" mass="29607">MLPQPQEGDESNEIDDDDDDDDDNDNGGDDDDDFDLEARSFYSLSKNKVHQLNLPEAVDCRCWGSPYGWLVTLHSEKMNILNPLSNVSVALPPLSTIKNYEEFPSAYSVRKVVLAISSSPLSSTTTLEDQFVALVIFSRQQNVAFAKPGDRAWTIINNSSAINEDILHFNDQFYVVDVEGDVWRFDIKVPNQNAVKFAYSPGDIGLEEGCRFYLVELFGELHMVVRLFYFKARDLEAYHLEHARPFEDHHDAHTSSFKVF</sequence>
<dbReference type="Pfam" id="PF03478">
    <property type="entry name" value="Beta-prop_KIB1-4"/>
    <property type="match status" value="1"/>
</dbReference>
<reference evidence="3 4" key="1">
    <citation type="submission" date="2017-09" db="EMBL/GenBank/DDBJ databases">
        <title>WGS assembly of Aquilegia coerulea Goldsmith.</title>
        <authorList>
            <person name="Hodges S."/>
            <person name="Kramer E."/>
            <person name="Nordborg M."/>
            <person name="Tomkins J."/>
            <person name="Borevitz J."/>
            <person name="Derieg N."/>
            <person name="Yan J."/>
            <person name="Mihaltcheva S."/>
            <person name="Hayes R.D."/>
            <person name="Rokhsar D."/>
        </authorList>
    </citation>
    <scope>NUCLEOTIDE SEQUENCE [LARGE SCALE GENOMIC DNA]</scope>
    <source>
        <strain evidence="4">cv. Goldsmith</strain>
    </source>
</reference>
<dbReference type="InParanoid" id="A0A2G5DQQ6"/>
<protein>
    <recommendedName>
        <fullName evidence="2">KIB1-4 beta-propeller domain-containing protein</fullName>
    </recommendedName>
</protein>
<accession>A0A2G5DQQ6</accession>
<feature type="region of interest" description="Disordered" evidence="1">
    <location>
        <begin position="1"/>
        <end position="34"/>
    </location>
</feature>
<dbReference type="PANTHER" id="PTHR44259">
    <property type="entry name" value="OS07G0183000 PROTEIN-RELATED"/>
    <property type="match status" value="1"/>
</dbReference>
<dbReference type="AlphaFoldDB" id="A0A2G5DQQ6"/>
<dbReference type="InterPro" id="IPR005174">
    <property type="entry name" value="KIB1-4_b-propeller"/>
</dbReference>
<dbReference type="InterPro" id="IPR050942">
    <property type="entry name" value="F-box_BR-signaling"/>
</dbReference>
<evidence type="ECO:0000259" key="2">
    <source>
        <dbReference type="Pfam" id="PF03478"/>
    </source>
</evidence>
<dbReference type="OrthoDB" id="642536at2759"/>
<keyword evidence="4" id="KW-1185">Reference proteome</keyword>